<feature type="domain" description="Response regulatory" evidence="7">
    <location>
        <begin position="21"/>
        <end position="134"/>
    </location>
</feature>
<keyword evidence="3 6" id="KW-0238">DNA-binding</keyword>
<dbReference type="PANTHER" id="PTHR48111:SF4">
    <property type="entry name" value="DNA-BINDING DUAL TRANSCRIPTIONAL REGULATOR OMPR"/>
    <property type="match status" value="1"/>
</dbReference>
<evidence type="ECO:0000256" key="6">
    <source>
        <dbReference type="PROSITE-ProRule" id="PRU01091"/>
    </source>
</evidence>
<dbReference type="RefSeq" id="WP_134531695.1">
    <property type="nucleotide sequence ID" value="NZ_SOFG01000002.1"/>
</dbReference>
<dbReference type="Proteomes" id="UP000297608">
    <property type="component" value="Unassembled WGS sequence"/>
</dbReference>
<evidence type="ECO:0000259" key="7">
    <source>
        <dbReference type="PROSITE" id="PS50110"/>
    </source>
</evidence>
<dbReference type="PANTHER" id="PTHR48111">
    <property type="entry name" value="REGULATOR OF RPOS"/>
    <property type="match status" value="1"/>
</dbReference>
<dbReference type="SUPFAM" id="SSF46894">
    <property type="entry name" value="C-terminal effector domain of the bipartite response regulators"/>
    <property type="match status" value="1"/>
</dbReference>
<proteinExistence type="predicted"/>
<protein>
    <submittedName>
        <fullName evidence="9">Response regulator transcription factor</fullName>
    </submittedName>
</protein>
<feature type="DNA-binding region" description="OmpR/PhoB-type" evidence="6">
    <location>
        <begin position="161"/>
        <end position="259"/>
    </location>
</feature>
<dbReference type="InterPro" id="IPR036388">
    <property type="entry name" value="WH-like_DNA-bd_sf"/>
</dbReference>
<dbReference type="InterPro" id="IPR016032">
    <property type="entry name" value="Sig_transdc_resp-reg_C-effctor"/>
</dbReference>
<keyword evidence="1 5" id="KW-0597">Phosphoprotein</keyword>
<dbReference type="EMBL" id="SOFG01000002">
    <property type="protein sequence ID" value="TFB91276.1"/>
    <property type="molecule type" value="Genomic_DNA"/>
</dbReference>
<evidence type="ECO:0000259" key="8">
    <source>
        <dbReference type="PROSITE" id="PS51755"/>
    </source>
</evidence>
<dbReference type="SUPFAM" id="SSF52172">
    <property type="entry name" value="CheY-like"/>
    <property type="match status" value="1"/>
</dbReference>
<dbReference type="Gene3D" id="6.10.250.690">
    <property type="match status" value="1"/>
</dbReference>
<evidence type="ECO:0000256" key="4">
    <source>
        <dbReference type="ARBA" id="ARBA00023163"/>
    </source>
</evidence>
<dbReference type="InterPro" id="IPR039420">
    <property type="entry name" value="WalR-like"/>
</dbReference>
<evidence type="ECO:0000256" key="2">
    <source>
        <dbReference type="ARBA" id="ARBA00023015"/>
    </source>
</evidence>
<dbReference type="Gene3D" id="1.10.10.10">
    <property type="entry name" value="Winged helix-like DNA-binding domain superfamily/Winged helix DNA-binding domain"/>
    <property type="match status" value="1"/>
</dbReference>
<accession>A0ABY2IHH3</accession>
<evidence type="ECO:0000256" key="3">
    <source>
        <dbReference type="ARBA" id="ARBA00023125"/>
    </source>
</evidence>
<dbReference type="PROSITE" id="PS50110">
    <property type="entry name" value="RESPONSE_REGULATORY"/>
    <property type="match status" value="1"/>
</dbReference>
<dbReference type="SMART" id="SM00448">
    <property type="entry name" value="REC"/>
    <property type="match status" value="1"/>
</dbReference>
<dbReference type="InterPro" id="IPR011006">
    <property type="entry name" value="CheY-like_superfamily"/>
</dbReference>
<name>A0ABY2IHH3_9MICO</name>
<dbReference type="InterPro" id="IPR001789">
    <property type="entry name" value="Sig_transdc_resp-reg_receiver"/>
</dbReference>
<gene>
    <name evidence="9" type="ORF">E3O44_00145</name>
</gene>
<evidence type="ECO:0000256" key="1">
    <source>
        <dbReference type="ARBA" id="ARBA00022553"/>
    </source>
</evidence>
<keyword evidence="10" id="KW-1185">Reference proteome</keyword>
<sequence>MSVPAAGPTPADPAADAGQRRILVVDDDPTVLEIVCRYLRAAGFVVDEAPDGLSALSLAEEKRPDLVVLDRMLPLLDGIEVCRRVRSTWAIPVIMLTALNQEDDRIDGLEAGADDYLAKPFSPRELVLRVQAVLRRTGQAAAQAAAHSAGQGANEASGQPSAPLAVGDFTLDTAAHELRLRGTPLVLTVREFDLLSYLIRHPHTVLGRDDLLRSVWGWEFGDLSTVTVHVRRLREKIEADPAHPLLLQTVWGVGYRFDPVPLGSSGTRGAADAAAAADGTAP</sequence>
<comment type="caution">
    <text evidence="9">The sequence shown here is derived from an EMBL/GenBank/DDBJ whole genome shotgun (WGS) entry which is preliminary data.</text>
</comment>
<keyword evidence="2" id="KW-0805">Transcription regulation</keyword>
<dbReference type="SMART" id="SM00862">
    <property type="entry name" value="Trans_reg_C"/>
    <property type="match status" value="1"/>
</dbReference>
<dbReference type="Pfam" id="PF00072">
    <property type="entry name" value="Response_reg"/>
    <property type="match status" value="1"/>
</dbReference>
<evidence type="ECO:0000313" key="9">
    <source>
        <dbReference type="EMBL" id="TFB91276.1"/>
    </source>
</evidence>
<dbReference type="CDD" id="cd17574">
    <property type="entry name" value="REC_OmpR"/>
    <property type="match status" value="1"/>
</dbReference>
<dbReference type="InterPro" id="IPR001867">
    <property type="entry name" value="OmpR/PhoB-type_DNA-bd"/>
</dbReference>
<feature type="modified residue" description="4-aspartylphosphate" evidence="5">
    <location>
        <position position="70"/>
    </location>
</feature>
<reference evidence="9 10" key="1">
    <citation type="submission" date="2019-03" db="EMBL/GenBank/DDBJ databases">
        <title>Genomics of glacier-inhabiting Cryobacterium strains.</title>
        <authorList>
            <person name="Liu Q."/>
            <person name="Xin Y.-H."/>
        </authorList>
    </citation>
    <scope>NUCLEOTIDE SEQUENCE [LARGE SCALE GENOMIC DNA]</scope>
    <source>
        <strain evidence="9 10">MDB2-B</strain>
    </source>
</reference>
<dbReference type="PROSITE" id="PS51755">
    <property type="entry name" value="OMPR_PHOB"/>
    <property type="match status" value="1"/>
</dbReference>
<organism evidence="9 10">
    <name type="scientific">Cryobacterium algoricola</name>
    <dbReference type="NCBI Taxonomy" id="1259183"/>
    <lineage>
        <taxon>Bacteria</taxon>
        <taxon>Bacillati</taxon>
        <taxon>Actinomycetota</taxon>
        <taxon>Actinomycetes</taxon>
        <taxon>Micrococcales</taxon>
        <taxon>Microbacteriaceae</taxon>
        <taxon>Cryobacterium</taxon>
    </lineage>
</organism>
<feature type="domain" description="OmpR/PhoB-type" evidence="8">
    <location>
        <begin position="161"/>
        <end position="259"/>
    </location>
</feature>
<dbReference type="Gene3D" id="3.40.50.2300">
    <property type="match status" value="1"/>
</dbReference>
<evidence type="ECO:0000313" key="10">
    <source>
        <dbReference type="Proteomes" id="UP000297608"/>
    </source>
</evidence>
<dbReference type="CDD" id="cd00383">
    <property type="entry name" value="trans_reg_C"/>
    <property type="match status" value="1"/>
</dbReference>
<dbReference type="Pfam" id="PF00486">
    <property type="entry name" value="Trans_reg_C"/>
    <property type="match status" value="1"/>
</dbReference>
<evidence type="ECO:0000256" key="5">
    <source>
        <dbReference type="PROSITE-ProRule" id="PRU00169"/>
    </source>
</evidence>
<keyword evidence="4" id="KW-0804">Transcription</keyword>